<dbReference type="Proteomes" id="UP000253529">
    <property type="component" value="Unassembled WGS sequence"/>
</dbReference>
<proteinExistence type="predicted"/>
<dbReference type="AlphaFoldDB" id="A0A366FMN1"/>
<dbReference type="EMBL" id="QNRK01000007">
    <property type="protein sequence ID" value="RBP15867.1"/>
    <property type="molecule type" value="Genomic_DNA"/>
</dbReference>
<evidence type="ECO:0008006" key="3">
    <source>
        <dbReference type="Google" id="ProtNLM"/>
    </source>
</evidence>
<evidence type="ECO:0000313" key="2">
    <source>
        <dbReference type="Proteomes" id="UP000253529"/>
    </source>
</evidence>
<organism evidence="1 2">
    <name type="scientific">Roseiarcus fermentans</name>
    <dbReference type="NCBI Taxonomy" id="1473586"/>
    <lineage>
        <taxon>Bacteria</taxon>
        <taxon>Pseudomonadati</taxon>
        <taxon>Pseudomonadota</taxon>
        <taxon>Alphaproteobacteria</taxon>
        <taxon>Hyphomicrobiales</taxon>
        <taxon>Roseiarcaceae</taxon>
        <taxon>Roseiarcus</taxon>
    </lineage>
</organism>
<dbReference type="OrthoDB" id="8472815at2"/>
<keyword evidence="2" id="KW-1185">Reference proteome</keyword>
<sequence>MAIDAYKRDGSMVVRQGLGQQLISRDTALAICRMVVADIRGPAECTAQEPLVVEDGSDVWKIRGSVVMKPDAVPGDPSPIEMAIAKFDGAIVSYFD</sequence>
<evidence type="ECO:0000313" key="1">
    <source>
        <dbReference type="EMBL" id="RBP15867.1"/>
    </source>
</evidence>
<accession>A0A366FMN1</accession>
<reference evidence="1 2" key="1">
    <citation type="submission" date="2018-06" db="EMBL/GenBank/DDBJ databases">
        <title>Genomic Encyclopedia of Type Strains, Phase IV (KMG-IV): sequencing the most valuable type-strain genomes for metagenomic binning, comparative biology and taxonomic classification.</title>
        <authorList>
            <person name="Goeker M."/>
        </authorList>
    </citation>
    <scope>NUCLEOTIDE SEQUENCE [LARGE SCALE GENOMIC DNA]</scope>
    <source>
        <strain evidence="1 2">DSM 24875</strain>
    </source>
</reference>
<name>A0A366FMN1_9HYPH</name>
<protein>
    <recommendedName>
        <fullName evidence="3">NTF2 fold immunity protein of polymorphic toxin system component</fullName>
    </recommendedName>
</protein>
<dbReference type="RefSeq" id="WP_113888685.1">
    <property type="nucleotide sequence ID" value="NZ_QNRK01000007.1"/>
</dbReference>
<gene>
    <name evidence="1" type="ORF">DFR50_107137</name>
</gene>
<comment type="caution">
    <text evidence="1">The sequence shown here is derived from an EMBL/GenBank/DDBJ whole genome shotgun (WGS) entry which is preliminary data.</text>
</comment>